<dbReference type="AlphaFoldDB" id="A0A239XPL9"/>
<sequence>METRKQKLQQIIGSKDEYFFMYADDRMMFFRNRIEIPEVDYRQEVRSGTKVEMPLFFDQEVKKQFNLKTFEDEQE</sequence>
<organism evidence="1 2">
    <name type="scientific">Chryseobacterium taklimakanense</name>
    <dbReference type="NCBI Taxonomy" id="536441"/>
    <lineage>
        <taxon>Bacteria</taxon>
        <taxon>Pseudomonadati</taxon>
        <taxon>Bacteroidota</taxon>
        <taxon>Flavobacteriia</taxon>
        <taxon>Flavobacteriales</taxon>
        <taxon>Weeksellaceae</taxon>
        <taxon>Chryseobacterium group</taxon>
        <taxon>Chryseobacterium</taxon>
    </lineage>
</organism>
<dbReference type="RefSeq" id="WP_157727399.1">
    <property type="nucleotide sequence ID" value="NZ_LT906465.1"/>
</dbReference>
<evidence type="ECO:0000313" key="2">
    <source>
        <dbReference type="Proteomes" id="UP000215196"/>
    </source>
</evidence>
<evidence type="ECO:0000313" key="1">
    <source>
        <dbReference type="EMBL" id="SNV48176.1"/>
    </source>
</evidence>
<keyword evidence="2" id="KW-1185">Reference proteome</keyword>
<protein>
    <submittedName>
        <fullName evidence="1">Uncharacterized protein</fullName>
    </submittedName>
</protein>
<gene>
    <name evidence="1" type="ORF">SAMEA4412677_01864</name>
</gene>
<name>A0A239XPL9_9FLAO</name>
<proteinExistence type="predicted"/>
<reference evidence="1 2" key="1">
    <citation type="submission" date="2017-06" db="EMBL/GenBank/DDBJ databases">
        <authorList>
            <consortium name="Pathogen Informatics"/>
        </authorList>
    </citation>
    <scope>NUCLEOTIDE SEQUENCE [LARGE SCALE GENOMIC DNA]</scope>
    <source>
        <strain evidence="1 2">NCTC13490</strain>
    </source>
</reference>
<dbReference type="EMBL" id="LT906465">
    <property type="protein sequence ID" value="SNV48176.1"/>
    <property type="molecule type" value="Genomic_DNA"/>
</dbReference>
<accession>A0A239XPL9</accession>
<dbReference type="Proteomes" id="UP000215196">
    <property type="component" value="Chromosome 1"/>
</dbReference>
<dbReference type="KEGG" id="ctak:4412677_01864"/>